<feature type="region of interest" description="Disordered" evidence="1">
    <location>
        <begin position="16"/>
        <end position="36"/>
    </location>
</feature>
<dbReference type="GeneID" id="8383824"/>
<proteinExistence type="predicted"/>
<keyword evidence="3" id="KW-1185">Reference proteome</keyword>
<dbReference type="eggNOG" id="arCOG04725">
    <property type="taxonomic scope" value="Archaea"/>
</dbReference>
<dbReference type="STRING" id="519442.Huta_1545"/>
<reference evidence="2 3" key="1">
    <citation type="journal article" date="2009" name="Stand. Genomic Sci.">
        <title>Complete genome sequence of Halorhabdus utahensis type strain (AX-2).</title>
        <authorList>
            <person name="Anderson I."/>
            <person name="Tindall B.J."/>
            <person name="Pomrenke H."/>
            <person name="Goker M."/>
            <person name="Lapidus A."/>
            <person name="Nolan M."/>
            <person name="Copeland A."/>
            <person name="Glavina Del Rio T."/>
            <person name="Chen F."/>
            <person name="Tice H."/>
            <person name="Cheng J.F."/>
            <person name="Lucas S."/>
            <person name="Chertkov O."/>
            <person name="Bruce D."/>
            <person name="Brettin T."/>
            <person name="Detter J.C."/>
            <person name="Han C."/>
            <person name="Goodwin L."/>
            <person name="Land M."/>
            <person name="Hauser L."/>
            <person name="Chang Y.J."/>
            <person name="Jeffries C.D."/>
            <person name="Pitluck S."/>
            <person name="Pati A."/>
            <person name="Mavromatis K."/>
            <person name="Ivanova N."/>
            <person name="Ovchinnikova G."/>
            <person name="Chen A."/>
            <person name="Palaniappan K."/>
            <person name="Chain P."/>
            <person name="Rohde M."/>
            <person name="Bristow J."/>
            <person name="Eisen J.A."/>
            <person name="Markowitz V."/>
            <person name="Hugenholtz P."/>
            <person name="Kyrpides N.C."/>
            <person name="Klenk H.P."/>
        </authorList>
    </citation>
    <scope>NUCLEOTIDE SEQUENCE [LARGE SCALE GENOMIC DNA]</scope>
    <source>
        <strain evidence="3">DSM 12940 / JCM 11049 / AX-2</strain>
    </source>
</reference>
<dbReference type="AlphaFoldDB" id="C7NPD3"/>
<dbReference type="HOGENOM" id="CLU_095571_0_0_2"/>
<evidence type="ECO:0000256" key="1">
    <source>
        <dbReference type="SAM" id="MobiDB-lite"/>
    </source>
</evidence>
<evidence type="ECO:0000313" key="2">
    <source>
        <dbReference type="EMBL" id="ACV11720.1"/>
    </source>
</evidence>
<protein>
    <recommendedName>
        <fullName evidence="4">Conditioned medium-induced protein 4</fullName>
    </recommendedName>
</protein>
<dbReference type="EMBL" id="CP001687">
    <property type="protein sequence ID" value="ACV11720.1"/>
    <property type="molecule type" value="Genomic_DNA"/>
</dbReference>
<dbReference type="RefSeq" id="WP_015789294.1">
    <property type="nucleotide sequence ID" value="NC_013158.1"/>
</dbReference>
<gene>
    <name evidence="2" type="ordered locus">Huta_1545</name>
</gene>
<sequence>MDEKTDELRELFEEVAGTDTVTESQQEGRGTLSEIDEERVDRRLREIVEQMREAFPFETELSDDQRVRLVRGFYGGESDADLAAAIDVDAEMVIAARLELHLFRESDTDTPVPWDEVRRHLRESEDDEEVAAALDLDPETVEQYRAVADARDEARNVSHRFRSAYRDAIPDADLAEPLLDDVTEDGLEEAAADIETDVSF</sequence>
<dbReference type="OrthoDB" id="146450at2157"/>
<dbReference type="Proteomes" id="UP000002071">
    <property type="component" value="Chromosome"/>
</dbReference>
<evidence type="ECO:0008006" key="4">
    <source>
        <dbReference type="Google" id="ProtNLM"/>
    </source>
</evidence>
<organism evidence="2 3">
    <name type="scientific">Halorhabdus utahensis (strain DSM 12940 / JCM 11049 / AX-2)</name>
    <dbReference type="NCBI Taxonomy" id="519442"/>
    <lineage>
        <taxon>Archaea</taxon>
        <taxon>Methanobacteriati</taxon>
        <taxon>Methanobacteriota</taxon>
        <taxon>Stenosarchaea group</taxon>
        <taxon>Halobacteria</taxon>
        <taxon>Halobacteriales</taxon>
        <taxon>Haloarculaceae</taxon>
        <taxon>Halorhabdus</taxon>
    </lineage>
</organism>
<accession>C7NPD3</accession>
<feature type="compositionally biased region" description="Polar residues" evidence="1">
    <location>
        <begin position="19"/>
        <end position="28"/>
    </location>
</feature>
<evidence type="ECO:0000313" key="3">
    <source>
        <dbReference type="Proteomes" id="UP000002071"/>
    </source>
</evidence>
<name>C7NPD3_HALUD</name>
<dbReference type="KEGG" id="hut:Huta_1545"/>